<evidence type="ECO:0000259" key="14">
    <source>
        <dbReference type="PROSITE" id="PS51547"/>
    </source>
</evidence>
<sequence length="1390" mass="157970">MTHRDQETTASQLQDLEQEEWDLTLLALSLSISEQCSFLGPQGRDGPQGRGWPQGRGGPQVGGVGSSSSVMQGVGGGFPNPNPYLRCRPSETDVAQRGAILPPPLPLRNRETSAALPSDLEKFSCDLTSTARNNHLDTWSMELIDTPQGSTQQLASLCTSTYRLMSTYHQSDQLSNSGVVWGRILPIHPSLLQKVKITVTVSTPWVPHPLPIPTTLDKTVQSLIDDILLLLEQTPPTNGHFLLKLCDSEEYLRNQEMLGLHESVQTYRQFSLVVPLRLLHSAALQNLLTRDVEDHTAPCHLYQLTDSPLVSNNLRLRLQEKLSSYTETVNVLMRSKNRADIEQLADELHAIINILCGITSQEVEKALDRLQKIQSHALQKDLSEMYEFETVMVMLHQTLGKLLHVFFDNFSYNFRGQDVYNSPAVRDVDDNYDILQLNVATLYGLQPDWISSFDFFSLSCSLTYGGKDICEKSISENISTALSLGNNIHCNRMMVFPLCVRQLPYESMLSISLHGSKQGKIPELLRWAVLPLYRNRSLVSGTVLLSMSMLVELLDPPTPALSANHSQASGVIMQLDFPEMARWTYDRPVSLPGSVLFSAPCEELHRKISEVSQKHCICFLTENERAFLWSKRHCCDETTTFLHLLLGGAPQWAPQELTEIYTIVENWTLHHPEEALFLLSNGFPDQTVRRKAVQYFEQTSDEDLEDYLPQIVQALKCEWELDGPLLMMLLDRSLKNVRIAQQLYWLLVDTQADAHYQSWFNQVQAALKHCCGKALRMELELQVQLVNLLTQVAETIRTTDKNRRKNVLRTEKCKIEGFFKNGISCRLPLDLAVLVKGVKLDGCIFYNSNAAPLGVTFLNMDPLGRDVSVICKTGDNLRQDMLVIQMVRVMDKVWLREGLDMRMVTYRCLSTGPDQGLVEVVPEAVTLGKIQQEWGLGGTLREDTLEKWFHMRNKTEEDYEQAVINFLHSCAGWCVATFILGICDRHNDNIMLKHTGHMFHIDFGKIMGNAQKFANIKRDRTPFIFTSEMQHFITGGGQKPERFHRFVELCCEAYNSIRRRAALVLSILQLMLGAGMPEMKDIHDLEYVQKNLRPLDTEMEATSYFTKKIKESMDSFPVKLNFLIHNLAQSTGRKLDLRNPAQSSSPNTNIQEAVIHGYNVKGKNVTYELRVTIEDGYLISEKTFGQFELIHKELQKHFIESTLPEFPKWFRRSLTPRSRMFSLNKYLKTLFEGPCKGNEFVCRLFLDGPKTGSSTSGTADTDGQPQIQLYMSYSDHKLSVLVKHLKNIRLANGSAPDAHVVTMLRPDPLKKSKRKTKVVRNNHNPTFNELIEYRDLSSLQNHVLEVTVKSRKTFVAVAQIRLEDIKMETEEWFPLTDPKTCSLSSWHFVA</sequence>
<dbReference type="InterPro" id="IPR000341">
    <property type="entry name" value="PI3K_Ras-bd_dom"/>
</dbReference>
<dbReference type="SMART" id="SM00145">
    <property type="entry name" value="PI3Ka"/>
    <property type="match status" value="1"/>
</dbReference>
<keyword evidence="2" id="KW-0808">Transferase</keyword>
<dbReference type="InterPro" id="IPR035892">
    <property type="entry name" value="C2_domain_sf"/>
</dbReference>
<dbReference type="InterPro" id="IPR002420">
    <property type="entry name" value="PI3K-type_C2_dom"/>
</dbReference>
<keyword evidence="16" id="KW-1185">Reference proteome</keyword>
<dbReference type="PROSITE" id="PS51545">
    <property type="entry name" value="PIK_HELICAL"/>
    <property type="match status" value="1"/>
</dbReference>
<dbReference type="EMBL" id="JAGEUA010000008">
    <property type="protein sequence ID" value="KAL0968708.1"/>
    <property type="molecule type" value="Genomic_DNA"/>
</dbReference>
<comment type="caution">
    <text evidence="15">The sequence shown here is derived from an EMBL/GenBank/DDBJ whole genome shotgun (WGS) entry which is preliminary data.</text>
</comment>
<dbReference type="SUPFAM" id="SSF48371">
    <property type="entry name" value="ARM repeat"/>
    <property type="match status" value="1"/>
</dbReference>
<dbReference type="InterPro" id="IPR042236">
    <property type="entry name" value="PI3K_accessory_sf"/>
</dbReference>
<dbReference type="Pfam" id="PF00794">
    <property type="entry name" value="PI3K_rbd"/>
    <property type="match status" value="1"/>
</dbReference>
<dbReference type="GO" id="GO:0005524">
    <property type="term" value="F:ATP binding"/>
    <property type="evidence" value="ECO:0007669"/>
    <property type="project" value="UniProtKB-KW"/>
</dbReference>
<feature type="domain" description="C2" evidence="10">
    <location>
        <begin position="1261"/>
        <end position="1387"/>
    </location>
</feature>
<evidence type="ECO:0000256" key="8">
    <source>
        <dbReference type="ARBA" id="ARBA00029297"/>
    </source>
</evidence>
<evidence type="ECO:0000256" key="3">
    <source>
        <dbReference type="ARBA" id="ARBA00022741"/>
    </source>
</evidence>
<comment type="catalytic activity">
    <reaction evidence="7">
        <text>a 1,2-diacyl-sn-glycero-3-phospho-(1D-myo-inositol) + ATP = a 1,2-diacyl-sn-glycero-3-phospho-(1D-myo-inositol-3-phosphate) + ADP + H(+)</text>
        <dbReference type="Rhea" id="RHEA:12709"/>
        <dbReference type="ChEBI" id="CHEBI:15378"/>
        <dbReference type="ChEBI" id="CHEBI:30616"/>
        <dbReference type="ChEBI" id="CHEBI:57880"/>
        <dbReference type="ChEBI" id="CHEBI:58088"/>
        <dbReference type="ChEBI" id="CHEBI:456216"/>
        <dbReference type="EC" id="2.7.1.137"/>
    </reaction>
    <physiologicalReaction direction="left-to-right" evidence="7">
        <dbReference type="Rhea" id="RHEA:12710"/>
    </physiologicalReaction>
</comment>
<evidence type="ECO:0000259" key="10">
    <source>
        <dbReference type="PROSITE" id="PS50004"/>
    </source>
</evidence>
<evidence type="ECO:0000259" key="11">
    <source>
        <dbReference type="PROSITE" id="PS50290"/>
    </source>
</evidence>
<dbReference type="GO" id="GO:0016303">
    <property type="term" value="F:1-phosphatidylinositol-3-kinase activity"/>
    <property type="evidence" value="ECO:0007669"/>
    <property type="project" value="UniProtKB-EC"/>
</dbReference>
<dbReference type="PROSITE" id="PS50004">
    <property type="entry name" value="C2"/>
    <property type="match status" value="1"/>
</dbReference>
<dbReference type="SMART" id="SM00146">
    <property type="entry name" value="PI3Kc"/>
    <property type="match status" value="1"/>
</dbReference>
<feature type="compositionally biased region" description="Gly residues" evidence="9">
    <location>
        <begin position="46"/>
        <end position="65"/>
    </location>
</feature>
<dbReference type="Gene3D" id="1.25.40.70">
    <property type="entry name" value="Phosphatidylinositol 3-kinase, accessory domain (PIK)"/>
    <property type="match status" value="1"/>
</dbReference>
<dbReference type="Pfam" id="PF00613">
    <property type="entry name" value="PI3Ka"/>
    <property type="match status" value="1"/>
</dbReference>
<keyword evidence="4" id="KW-0418">Kinase</keyword>
<name>A0ABD0WFH0_UMBPY</name>
<dbReference type="Pfam" id="PF00792">
    <property type="entry name" value="PI3K_C2"/>
    <property type="match status" value="1"/>
</dbReference>
<feature type="domain" description="PIK helical" evidence="12">
    <location>
        <begin position="594"/>
        <end position="770"/>
    </location>
</feature>
<dbReference type="InterPro" id="IPR015433">
    <property type="entry name" value="PI3/4_kinase"/>
</dbReference>
<dbReference type="InterPro" id="IPR016024">
    <property type="entry name" value="ARM-type_fold"/>
</dbReference>
<dbReference type="SUPFAM" id="SSF64268">
    <property type="entry name" value="PX domain"/>
    <property type="match status" value="1"/>
</dbReference>
<reference evidence="15 16" key="1">
    <citation type="submission" date="2024-06" db="EMBL/GenBank/DDBJ databases">
        <authorList>
            <person name="Pan Q."/>
            <person name="Wen M."/>
            <person name="Jouanno E."/>
            <person name="Zahm M."/>
            <person name="Klopp C."/>
            <person name="Cabau C."/>
            <person name="Louis A."/>
            <person name="Berthelot C."/>
            <person name="Parey E."/>
            <person name="Roest Crollius H."/>
            <person name="Montfort J."/>
            <person name="Robinson-Rechavi M."/>
            <person name="Bouchez O."/>
            <person name="Lampietro C."/>
            <person name="Lopez Roques C."/>
            <person name="Donnadieu C."/>
            <person name="Postlethwait J."/>
            <person name="Bobe J."/>
            <person name="Verreycken H."/>
            <person name="Guiguen Y."/>
        </authorList>
    </citation>
    <scope>NUCLEOTIDE SEQUENCE [LARGE SCALE GENOMIC DNA]</scope>
    <source>
        <strain evidence="15">Up_M1</strain>
        <tissue evidence="15">Testis</tissue>
    </source>
</reference>
<dbReference type="PROSITE" id="PS00916">
    <property type="entry name" value="PI3_4_KINASE_2"/>
    <property type="match status" value="1"/>
</dbReference>
<dbReference type="InterPro" id="IPR001683">
    <property type="entry name" value="PX_dom"/>
</dbReference>
<accession>A0ABD0WFH0</accession>
<feature type="domain" description="PI3K/PI4K catalytic" evidence="11">
    <location>
        <begin position="839"/>
        <end position="1117"/>
    </location>
</feature>
<dbReference type="Proteomes" id="UP001557470">
    <property type="component" value="Unassembled WGS sequence"/>
</dbReference>
<evidence type="ECO:0008006" key="17">
    <source>
        <dbReference type="Google" id="ProtNLM"/>
    </source>
</evidence>
<dbReference type="FunFam" id="3.30.1010.10:FF:000001">
    <property type="entry name" value="Phosphatidylinositol 4-phosphate 3-kinase C2 domain-containing subunit beta"/>
    <property type="match status" value="1"/>
</dbReference>
<dbReference type="InterPro" id="IPR011009">
    <property type="entry name" value="Kinase-like_dom_sf"/>
</dbReference>
<dbReference type="PROSITE" id="PS51546">
    <property type="entry name" value="PI3K_RBD"/>
    <property type="match status" value="1"/>
</dbReference>
<evidence type="ECO:0000259" key="12">
    <source>
        <dbReference type="PROSITE" id="PS51545"/>
    </source>
</evidence>
<dbReference type="Pfam" id="PF00168">
    <property type="entry name" value="C2"/>
    <property type="match status" value="1"/>
</dbReference>
<dbReference type="InterPro" id="IPR000403">
    <property type="entry name" value="PI3/4_kinase_cat_dom"/>
</dbReference>
<evidence type="ECO:0000313" key="15">
    <source>
        <dbReference type="EMBL" id="KAL0968708.1"/>
    </source>
</evidence>
<evidence type="ECO:0000256" key="9">
    <source>
        <dbReference type="SAM" id="MobiDB-lite"/>
    </source>
</evidence>
<feature type="domain" description="PI3K-RBD" evidence="13">
    <location>
        <begin position="194"/>
        <end position="280"/>
    </location>
</feature>
<dbReference type="InterPro" id="IPR018936">
    <property type="entry name" value="PI3/4_kinase_CS"/>
</dbReference>
<dbReference type="SUPFAM" id="SSF49562">
    <property type="entry name" value="C2 domain (Calcium/lipid-binding domain, CaLB)"/>
    <property type="match status" value="2"/>
</dbReference>
<feature type="region of interest" description="Disordered" evidence="9">
    <location>
        <begin position="39"/>
        <end position="66"/>
    </location>
</feature>
<dbReference type="InterPro" id="IPR000008">
    <property type="entry name" value="C2_dom"/>
</dbReference>
<dbReference type="FunFam" id="1.10.1070.11:FF:000001">
    <property type="entry name" value="Phosphatidylinositol 4,5-bisphosphate 3-kinase catalytic subunit"/>
    <property type="match status" value="1"/>
</dbReference>
<dbReference type="InterPro" id="IPR036871">
    <property type="entry name" value="PX_dom_sf"/>
</dbReference>
<dbReference type="SUPFAM" id="SSF56112">
    <property type="entry name" value="Protein kinase-like (PK-like)"/>
    <property type="match status" value="1"/>
</dbReference>
<comment type="similarity">
    <text evidence="1">Belongs to the PI3/PI4-kinase family. Type III PI4K subfamily.</text>
</comment>
<dbReference type="InterPro" id="IPR036940">
    <property type="entry name" value="PI3/4_kinase_cat_sf"/>
</dbReference>
<dbReference type="PANTHER" id="PTHR10048:SF29">
    <property type="entry name" value="PHOSPHATIDYLINOSITOL 3-KINASE C2 DOMAIN-CONTAINING SUBUNIT GAMMA"/>
    <property type="match status" value="1"/>
</dbReference>
<protein>
    <recommendedName>
        <fullName evidence="17">Phosphatidylinositol-4-phosphate 3-kinase</fullName>
    </recommendedName>
</protein>
<evidence type="ECO:0000259" key="13">
    <source>
        <dbReference type="PROSITE" id="PS51546"/>
    </source>
</evidence>
<comment type="catalytic activity">
    <reaction evidence="8">
        <text>a 1,2-diacyl-sn-glycero-3-phospho-(1D-myo-inositol 4-phosphate) + ATP = a 1,2-diacyl-sn-glycero-3-phospho-(1D-myo-inositol-3,4-bisphosphate) + ADP + H(+)</text>
        <dbReference type="Rhea" id="RHEA:18373"/>
        <dbReference type="ChEBI" id="CHEBI:15378"/>
        <dbReference type="ChEBI" id="CHEBI:30616"/>
        <dbReference type="ChEBI" id="CHEBI:57658"/>
        <dbReference type="ChEBI" id="CHEBI:58178"/>
        <dbReference type="ChEBI" id="CHEBI:456216"/>
        <dbReference type="EC" id="2.7.1.154"/>
    </reaction>
    <physiologicalReaction direction="left-to-right" evidence="8">
        <dbReference type="Rhea" id="RHEA:18374"/>
    </physiologicalReaction>
</comment>
<evidence type="ECO:0000256" key="2">
    <source>
        <dbReference type="ARBA" id="ARBA00022679"/>
    </source>
</evidence>
<evidence type="ECO:0000256" key="1">
    <source>
        <dbReference type="ARBA" id="ARBA00006209"/>
    </source>
</evidence>
<gene>
    <name evidence="15" type="ORF">UPYG_G00270560</name>
</gene>
<evidence type="ECO:0000256" key="6">
    <source>
        <dbReference type="ARBA" id="ARBA00023098"/>
    </source>
</evidence>
<dbReference type="GO" id="GO:0035005">
    <property type="term" value="F:1-phosphatidylinositol-4-phosphate 3-kinase activity"/>
    <property type="evidence" value="ECO:0007669"/>
    <property type="project" value="UniProtKB-EC"/>
</dbReference>
<dbReference type="SMART" id="SM00239">
    <property type="entry name" value="C2"/>
    <property type="match status" value="1"/>
</dbReference>
<evidence type="ECO:0000256" key="7">
    <source>
        <dbReference type="ARBA" id="ARBA00023985"/>
    </source>
</evidence>
<dbReference type="Gene3D" id="3.30.1520.10">
    <property type="entry name" value="Phox-like domain"/>
    <property type="match status" value="1"/>
</dbReference>
<keyword evidence="6" id="KW-0443">Lipid metabolism</keyword>
<dbReference type="PROSITE" id="PS51547">
    <property type="entry name" value="C2_PI3K"/>
    <property type="match status" value="1"/>
</dbReference>
<keyword evidence="5" id="KW-0067">ATP-binding</keyword>
<dbReference type="PANTHER" id="PTHR10048">
    <property type="entry name" value="PHOSPHATIDYLINOSITOL KINASE"/>
    <property type="match status" value="1"/>
</dbReference>
<dbReference type="PROSITE" id="PS50290">
    <property type="entry name" value="PI3_4_KINASE_3"/>
    <property type="match status" value="1"/>
</dbReference>
<proteinExistence type="inferred from homology"/>
<dbReference type="Pfam" id="PF00787">
    <property type="entry name" value="PX"/>
    <property type="match status" value="1"/>
</dbReference>
<dbReference type="InterPro" id="IPR001263">
    <property type="entry name" value="PI3K_accessory_dom"/>
</dbReference>
<keyword evidence="3" id="KW-0547">Nucleotide-binding</keyword>
<evidence type="ECO:0000256" key="4">
    <source>
        <dbReference type="ARBA" id="ARBA00022777"/>
    </source>
</evidence>
<dbReference type="Pfam" id="PF00454">
    <property type="entry name" value="PI3_PI4_kinase"/>
    <property type="match status" value="1"/>
</dbReference>
<dbReference type="Gene3D" id="3.30.1010.10">
    <property type="entry name" value="Phosphatidylinositol 3-kinase Catalytic Subunit, Chain A, domain 4"/>
    <property type="match status" value="1"/>
</dbReference>
<feature type="domain" description="C2 PI3K-type" evidence="14">
    <location>
        <begin position="431"/>
        <end position="592"/>
    </location>
</feature>
<organism evidence="15 16">
    <name type="scientific">Umbra pygmaea</name>
    <name type="common">Eastern mudminnow</name>
    <dbReference type="NCBI Taxonomy" id="75934"/>
    <lineage>
        <taxon>Eukaryota</taxon>
        <taxon>Metazoa</taxon>
        <taxon>Chordata</taxon>
        <taxon>Craniata</taxon>
        <taxon>Vertebrata</taxon>
        <taxon>Euteleostomi</taxon>
        <taxon>Actinopterygii</taxon>
        <taxon>Neopterygii</taxon>
        <taxon>Teleostei</taxon>
        <taxon>Protacanthopterygii</taxon>
        <taxon>Esociformes</taxon>
        <taxon>Umbridae</taxon>
        <taxon>Umbra</taxon>
    </lineage>
</organism>
<evidence type="ECO:0000256" key="5">
    <source>
        <dbReference type="ARBA" id="ARBA00022840"/>
    </source>
</evidence>
<evidence type="ECO:0000313" key="16">
    <source>
        <dbReference type="Proteomes" id="UP001557470"/>
    </source>
</evidence>
<dbReference type="Gene3D" id="2.60.40.150">
    <property type="entry name" value="C2 domain"/>
    <property type="match status" value="2"/>
</dbReference>
<dbReference type="Gene3D" id="1.10.1070.11">
    <property type="entry name" value="Phosphatidylinositol 3-/4-kinase, catalytic domain"/>
    <property type="match status" value="1"/>
</dbReference>